<dbReference type="FunCoup" id="A0A6P6EWU5">
    <property type="interactions" value="1200"/>
</dbReference>
<evidence type="ECO:0000259" key="4">
    <source>
        <dbReference type="Pfam" id="PF24516"/>
    </source>
</evidence>
<dbReference type="GO" id="GO:0031267">
    <property type="term" value="F:small GTPase binding"/>
    <property type="evidence" value="ECO:0007669"/>
    <property type="project" value="TreeGrafter"/>
</dbReference>
<dbReference type="PANTHER" id="PTHR15688:SF1">
    <property type="entry name" value="KINETOCHORE-ASSOCIATED PROTEIN 1"/>
    <property type="match status" value="1"/>
</dbReference>
<evidence type="ECO:0000313" key="7">
    <source>
        <dbReference type="RefSeq" id="XP_023576438.1"/>
    </source>
</evidence>
<dbReference type="RefSeq" id="XP_023576438.1">
    <property type="nucleotide sequence ID" value="XM_023720670.1"/>
</dbReference>
<feature type="domain" description="KNTC1 first ARM-repeats" evidence="5">
    <location>
        <begin position="354"/>
        <end position="599"/>
    </location>
</feature>
<organism evidence="6 7">
    <name type="scientific">Octodon degus</name>
    <name type="common">Degu</name>
    <name type="synonym">Sciurus degus</name>
    <dbReference type="NCBI Taxonomy" id="10160"/>
    <lineage>
        <taxon>Eukaryota</taxon>
        <taxon>Metazoa</taxon>
        <taxon>Chordata</taxon>
        <taxon>Craniata</taxon>
        <taxon>Vertebrata</taxon>
        <taxon>Euteleostomi</taxon>
        <taxon>Mammalia</taxon>
        <taxon>Eutheria</taxon>
        <taxon>Euarchontoglires</taxon>
        <taxon>Glires</taxon>
        <taxon>Rodentia</taxon>
        <taxon>Hystricomorpha</taxon>
        <taxon>Octodontidae</taxon>
        <taxon>Octodon</taxon>
    </lineage>
</organism>
<dbReference type="SUPFAM" id="SSF50978">
    <property type="entry name" value="WD40 repeat-like"/>
    <property type="match status" value="1"/>
</dbReference>
<sequence length="2104" mass="238928">MWSDIELLTSDDTGSGYLSIDPRKENGAALYQVDLLLKISSEKASLNPKIQACSLSDGFIVVADQSVILLDSICKSLQLHLIFDTEVDVVGLCHEGKFLLVGERNGNLHLIHVTSKQTLLTNAFVEKTNDEDQPTYRNLIIEKDGLKEGTYYMLLLTNNGFFYITNLQLIKIQQAIENVDLDTAKKLQGQISSSFISTENYHTRRCLSVVAGDLASETPVIIGGTGNCVFSKWELDSSKKEMTAKNLIDAEIIKGAVKFQLIDNLLFVLDTDNVLSLWDIHTLTPVWSWPSLHIDEFLLTTEADSPSSVTWNKKDTIYLLEGIHKSDPKFSEDSISVLVLRYLTEALPENRLSRLLHKHRFAEAESFAIQFGLDVELVYKVKANDILEKLALSSADTSEQTGWQHLVEEAKENLHKIQDDEFVVNYCLEAQWITYETTQEMLSYARTRLLKKEDKTAPLYSDGLVEVLRAHAKLTTFYGAFGPENFSGSAWIEFLNNEDDLKDILLQLREGNLVCAQYLWLRNRANFESKCDVKMLENLLNSISMPVSLQNLCPWLKNEVVPFVRRTIPEGQKILAKWLEQAARNLELTDKANWPENGLQLAEVFFTAERTDELGLTSSWHWISLKDYQNTEEVCQLQALVNNLRELITLHRQYNCRLALSDLEKDLLKRCSSKSTSLFDTAWEAKAMAVIGCLSDTDLIFDAVLKIMYKAVVPWSAAVEQLVKQHLEMDHPKVKLLQESYKLMEMKKLLRGYGIREVNLLNNEIMRVVRYILKQDVPSSLEDALKVAHGYRLSDDEIYSLRIIDLIDREQREDCLLLLRSLPPAAAEKTAERVIIWAQLALHEEPDCSAEDQAWRISVAKTSVDILKILCDVHKDNLQKKDEYEETLKRFKMVAGLQENFEVFLSFDDYGDSALLADLHEQYVNTREDAQEKPGLSTRSKLHRQALALQVSAQELEAELAWRALRSENIGVALNRCRDLFKYHSNADTGRFLFVMCHKLCQMLATNVLVTAPVGLNLPSEIHDLACQAATICSPDFLLDALELCKYTLIAVELSRQCQMDDCGILMKTSFGTHKDPYEEWSYSDFFNEDGIVLESQVVLPIIYELISSLVPLAGNKRYPLDSTSLPYCSISEGDNLILPIIRSISALLENLQESSQWELALKFVVGSFGTCLQHSMSNFMNASLSEKLLGETTLVNSRHTVMDLKEKSAVFIRGNVTTLLHKVFNCRLVDLDLALGYCTLLPQKDVFENLWNLIDRAWQNYDKILAISLVGAQLASLYQEVEIGLQFHELSTDAKWGVRLGKLGISFQPVFRQHFLTKKDLIKTLVENVDMDTSLILEYCSTFQLDCDATLQLFIETLLHSTDTSPSPGDADPASAKQQHSKLLAKVSDMVPLLTSTKDLVISLSGILRKLDPYDYEMIEVVLKVIERADEKITNININQALSLLRHLESYRRISPPVDLEYQYMLEHVVTLPPAAHTRLPFHLILFGTAQNFWKILSSELSEESLPTLLLISKLMKFSLDTLYVSTAKHVFEKSLKPKLLKLIQAKSSVLMNKEVARVTQTIESYLLSIVNPEWAVAIAITLAQEIPEGSFKMSSLKFCLYLAERWLQNIPPQDETREKAQALLKKLHLQFRRSGTEAVLIAHKLNTAEYLRVIGKPAHLIVSLYEHPSINERMQNASGRDYPDIHTAAKEIAEVNEINLEKIWDMLLEKWLCPEPAPGETLSQKNKNQTQNKRNSNCFFHRVVYLLLSRPMDSSSRMLFVCATSATSSLGMRQLTFAHKTRALQCLLYLADKETVESLFKKPMEDVKSYLKCITFLASFETLNIPITYELFCHSPKEGMIKGLWKNHSHEPMAVRLVAELCLEYRIYDLQLWNGLLQKLLGFSMIPYLRKVLTAISRIHSLWQVPCFGRAWQHVIQMPLLSASYPLRPSQLTDCCRSLIAVLECPVSDDLDMMGVARQYIQLELPAFALACLMLMPHSEKRKYQIQNFLDSCNPQIILQQLEEHMNSGQLAGFAHQIRSLILNNIIKKKEFGILAKTKYFEVLKLHMMNTDSITALVNYLASDLSVDAASAVVSEYAKRCGKLVPPDAAPGEILKMFLNGL</sequence>
<dbReference type="InterPro" id="IPR036322">
    <property type="entry name" value="WD40_repeat_dom_sf"/>
</dbReference>
<dbReference type="InParanoid" id="A0A6P6EWU5"/>
<dbReference type="Pfam" id="PF24515">
    <property type="entry name" value="ARM_KNTC1_3rd"/>
    <property type="match status" value="1"/>
</dbReference>
<feature type="domain" description="KNTC1 N-terminal" evidence="2">
    <location>
        <begin position="18"/>
        <end position="311"/>
    </location>
</feature>
<feature type="domain" description="KNTC1 third ARM-repeats" evidence="3">
    <location>
        <begin position="1216"/>
        <end position="1425"/>
    </location>
</feature>
<evidence type="ECO:0000259" key="3">
    <source>
        <dbReference type="Pfam" id="PF24515"/>
    </source>
</evidence>
<dbReference type="InterPro" id="IPR055403">
    <property type="entry name" value="ARM_KNTC1_1st"/>
</dbReference>
<dbReference type="OrthoDB" id="343783at2759"/>
<feature type="domain" description="RZZ complex subunit KNTC1/ROD C-terminal" evidence="1">
    <location>
        <begin position="1471"/>
        <end position="2025"/>
    </location>
</feature>
<dbReference type="Pfam" id="PF24520">
    <property type="entry name" value="ARM_KNTC1_1st"/>
    <property type="match status" value="1"/>
</dbReference>
<reference evidence="7" key="1">
    <citation type="submission" date="2025-08" db="UniProtKB">
        <authorList>
            <consortium name="RefSeq"/>
        </authorList>
    </citation>
    <scope>IDENTIFICATION</scope>
</reference>
<proteinExistence type="predicted"/>
<evidence type="ECO:0000259" key="2">
    <source>
        <dbReference type="Pfam" id="PF24506"/>
    </source>
</evidence>
<dbReference type="GO" id="GO:0005828">
    <property type="term" value="C:kinetochore microtubule"/>
    <property type="evidence" value="ECO:0007669"/>
    <property type="project" value="TreeGrafter"/>
</dbReference>
<evidence type="ECO:0000313" key="6">
    <source>
        <dbReference type="Proteomes" id="UP000515203"/>
    </source>
</evidence>
<dbReference type="GO" id="GO:1990423">
    <property type="term" value="C:RZZ complex"/>
    <property type="evidence" value="ECO:0007669"/>
    <property type="project" value="TreeGrafter"/>
</dbReference>
<dbReference type="Pfam" id="PF24516">
    <property type="entry name" value="ARM_KNTC1_2nd"/>
    <property type="match status" value="1"/>
</dbReference>
<dbReference type="GO" id="GO:0007094">
    <property type="term" value="P:mitotic spindle assembly checkpoint signaling"/>
    <property type="evidence" value="ECO:0007669"/>
    <property type="project" value="TreeGrafter"/>
</dbReference>
<dbReference type="GO" id="GO:0005737">
    <property type="term" value="C:cytoplasm"/>
    <property type="evidence" value="ECO:0007669"/>
    <property type="project" value="TreeGrafter"/>
</dbReference>
<evidence type="ECO:0000259" key="1">
    <source>
        <dbReference type="Pfam" id="PF10493"/>
    </source>
</evidence>
<dbReference type="GO" id="GO:0000070">
    <property type="term" value="P:mitotic sister chromatid segregation"/>
    <property type="evidence" value="ECO:0007669"/>
    <property type="project" value="TreeGrafter"/>
</dbReference>
<dbReference type="Pfam" id="PF24506">
    <property type="entry name" value="KNTC1_N"/>
    <property type="match status" value="1"/>
</dbReference>
<dbReference type="InterPro" id="IPR052802">
    <property type="entry name" value="KNTC1"/>
</dbReference>
<dbReference type="InterPro" id="IPR055402">
    <property type="entry name" value="KNTC1_N"/>
</dbReference>
<dbReference type="CTD" id="9735"/>
<protein>
    <submittedName>
        <fullName evidence="7">Kinetochore-associated protein 1</fullName>
    </submittedName>
</protein>
<dbReference type="InterPro" id="IPR055404">
    <property type="entry name" value="ARM_KNTC1_2nd"/>
</dbReference>
<dbReference type="GO" id="GO:1903394">
    <property type="term" value="P:protein localization to kinetochore involved in kinetochore assembly"/>
    <property type="evidence" value="ECO:0007669"/>
    <property type="project" value="TreeGrafter"/>
</dbReference>
<dbReference type="Proteomes" id="UP000515203">
    <property type="component" value="Unplaced"/>
</dbReference>
<dbReference type="PANTHER" id="PTHR15688">
    <property type="entry name" value="KINETOCHORE-ASSOCIATED PROTEIN 1"/>
    <property type="match status" value="1"/>
</dbReference>
<feature type="domain" description="KNTC1 second ARM-repeats" evidence="4">
    <location>
        <begin position="665"/>
        <end position="822"/>
    </location>
</feature>
<dbReference type="InterPro" id="IPR055405">
    <property type="entry name" value="ARM_KNTC1_3rd"/>
</dbReference>
<keyword evidence="6" id="KW-1185">Reference proteome</keyword>
<evidence type="ECO:0000259" key="5">
    <source>
        <dbReference type="Pfam" id="PF24520"/>
    </source>
</evidence>
<dbReference type="GeneID" id="101574398"/>
<dbReference type="Pfam" id="PF10493">
    <property type="entry name" value="Rod_C"/>
    <property type="match status" value="1"/>
</dbReference>
<dbReference type="InterPro" id="IPR019527">
    <property type="entry name" value="RZZ-complex_KNTC1/ROD_C"/>
</dbReference>
<name>A0A6P6EWU5_OCTDE</name>
<accession>A0A6P6EWU5</accession>
<gene>
    <name evidence="7" type="primary">Kntc1</name>
</gene>